<sequence length="276" mass="30947">MNQVSGHKWVIDLFITIKYRSGYSTPRPAGGHTEILKNNNLDSSDALKLVYAEDVGALDLTLGQRELFMRALNLLNGNDQDHKTEVKHSSESTPLTTKSLANDSGLEDLHKKIGGISMDDRLWMSHRVDTEQPLSVPLERVDNNPQVFLGTHHQAQSKKEGETKPLLIPDFISTATYDRSVEDEQEIGGSAGARIVLRAPRSKPKLENISLSMWVAANARIMHKLSNPGELSGPSQIADYLSYTVKVAELLESHTLTSVVIYDNEYRKLQHQYRFR</sequence>
<comment type="caution">
    <text evidence="2">The sequence shown here is derived from an EMBL/GenBank/DDBJ whole genome shotgun (WGS) entry which is preliminary data.</text>
</comment>
<dbReference type="Proteomes" id="UP000225706">
    <property type="component" value="Unassembled WGS sequence"/>
</dbReference>
<keyword evidence="3" id="KW-1185">Reference proteome</keyword>
<name>A0A2B4S246_STYPI</name>
<organism evidence="2 3">
    <name type="scientific">Stylophora pistillata</name>
    <name type="common">Smooth cauliflower coral</name>
    <dbReference type="NCBI Taxonomy" id="50429"/>
    <lineage>
        <taxon>Eukaryota</taxon>
        <taxon>Metazoa</taxon>
        <taxon>Cnidaria</taxon>
        <taxon>Anthozoa</taxon>
        <taxon>Hexacorallia</taxon>
        <taxon>Scleractinia</taxon>
        <taxon>Astrocoeniina</taxon>
        <taxon>Pocilloporidae</taxon>
        <taxon>Stylophora</taxon>
    </lineage>
</organism>
<dbReference type="EMBL" id="LSMT01000190">
    <property type="protein sequence ID" value="PFX23981.1"/>
    <property type="molecule type" value="Genomic_DNA"/>
</dbReference>
<feature type="region of interest" description="Disordered" evidence="1">
    <location>
        <begin position="80"/>
        <end position="101"/>
    </location>
</feature>
<feature type="compositionally biased region" description="Polar residues" evidence="1">
    <location>
        <begin position="91"/>
        <end position="101"/>
    </location>
</feature>
<protein>
    <submittedName>
        <fullName evidence="2">Uncharacterized protein</fullName>
    </submittedName>
</protein>
<evidence type="ECO:0000256" key="1">
    <source>
        <dbReference type="SAM" id="MobiDB-lite"/>
    </source>
</evidence>
<evidence type="ECO:0000313" key="2">
    <source>
        <dbReference type="EMBL" id="PFX23981.1"/>
    </source>
</evidence>
<dbReference type="AlphaFoldDB" id="A0A2B4S246"/>
<accession>A0A2B4S246</accession>
<reference evidence="3" key="1">
    <citation type="journal article" date="2017" name="bioRxiv">
        <title>Comparative analysis of the genomes of Stylophora pistillata and Acropora digitifera provides evidence for extensive differences between species of corals.</title>
        <authorList>
            <person name="Voolstra C.R."/>
            <person name="Li Y."/>
            <person name="Liew Y.J."/>
            <person name="Baumgarten S."/>
            <person name="Zoccola D."/>
            <person name="Flot J.-F."/>
            <person name="Tambutte S."/>
            <person name="Allemand D."/>
            <person name="Aranda M."/>
        </authorList>
    </citation>
    <scope>NUCLEOTIDE SEQUENCE [LARGE SCALE GENOMIC DNA]</scope>
</reference>
<feature type="compositionally biased region" description="Basic and acidic residues" evidence="1">
    <location>
        <begin position="80"/>
        <end position="90"/>
    </location>
</feature>
<gene>
    <name evidence="2" type="ORF">AWC38_SpisGene11448</name>
</gene>
<proteinExistence type="predicted"/>
<evidence type="ECO:0000313" key="3">
    <source>
        <dbReference type="Proteomes" id="UP000225706"/>
    </source>
</evidence>